<evidence type="ECO:0000313" key="9">
    <source>
        <dbReference type="Proteomes" id="UP000069162"/>
    </source>
</evidence>
<comment type="function">
    <text evidence="6">Involved in copper resistance.</text>
</comment>
<keyword evidence="2 6" id="KW-1003">Cell membrane</keyword>
<name>A0A806XBE7_9ENTR</name>
<keyword evidence="6" id="KW-0997">Cell inner membrane</keyword>
<evidence type="ECO:0000259" key="7">
    <source>
        <dbReference type="Pfam" id="PF05425"/>
    </source>
</evidence>
<feature type="transmembrane region" description="Helical" evidence="6">
    <location>
        <begin position="51"/>
        <end position="73"/>
    </location>
</feature>
<feature type="transmembrane region" description="Helical" evidence="6">
    <location>
        <begin position="268"/>
        <end position="286"/>
    </location>
</feature>
<dbReference type="PANTHER" id="PTHR34820">
    <property type="entry name" value="INNER MEMBRANE PROTEIN YEBZ"/>
    <property type="match status" value="1"/>
</dbReference>
<organism evidence="8 9">
    <name type="scientific">[Enterobacter] lignolyticus</name>
    <dbReference type="NCBI Taxonomy" id="1334193"/>
    <lineage>
        <taxon>Bacteria</taxon>
        <taxon>Pseudomonadati</taxon>
        <taxon>Pseudomonadota</taxon>
        <taxon>Gammaproteobacteria</taxon>
        <taxon>Enterobacterales</taxon>
        <taxon>Enterobacteriaceae</taxon>
        <taxon>Pluralibacter</taxon>
    </lineage>
</organism>
<dbReference type="InterPro" id="IPR008457">
    <property type="entry name" value="Cu-R_CopD_dom"/>
</dbReference>
<keyword evidence="3 6" id="KW-0812">Transmembrane</keyword>
<evidence type="ECO:0000256" key="1">
    <source>
        <dbReference type="ARBA" id="ARBA00004651"/>
    </source>
</evidence>
<feature type="transmembrane region" description="Helical" evidence="6">
    <location>
        <begin position="193"/>
        <end position="213"/>
    </location>
</feature>
<dbReference type="KEGG" id="kle:AO703_12430"/>
<dbReference type="Pfam" id="PF05425">
    <property type="entry name" value="CopD"/>
    <property type="match status" value="1"/>
</dbReference>
<dbReference type="OrthoDB" id="7032707at2"/>
<dbReference type="AlphaFoldDB" id="A0A806XBE7"/>
<feature type="domain" description="Copper resistance protein D" evidence="7">
    <location>
        <begin position="186"/>
        <end position="282"/>
    </location>
</feature>
<dbReference type="EMBL" id="CP012871">
    <property type="protein sequence ID" value="ALR77073.1"/>
    <property type="molecule type" value="Genomic_DNA"/>
</dbReference>
<dbReference type="GO" id="GO:0005886">
    <property type="term" value="C:plasma membrane"/>
    <property type="evidence" value="ECO:0007669"/>
    <property type="project" value="UniProtKB-SubCell"/>
</dbReference>
<dbReference type="GO" id="GO:0046688">
    <property type="term" value="P:response to copper ion"/>
    <property type="evidence" value="ECO:0007669"/>
    <property type="project" value="UniProtKB-UniRule"/>
</dbReference>
<feature type="transmembrane region" description="Helical" evidence="6">
    <location>
        <begin position="225"/>
        <end position="247"/>
    </location>
</feature>
<protein>
    <recommendedName>
        <fullName evidence="6">Copper resistance protein D</fullName>
    </recommendedName>
</protein>
<proteinExistence type="inferred from homology"/>
<keyword evidence="6" id="KW-0186">Copper</keyword>
<gene>
    <name evidence="8" type="ORF">AO703_12430</name>
</gene>
<accession>A0A806XBE7</accession>
<dbReference type="Proteomes" id="UP000069162">
    <property type="component" value="Chromosome"/>
</dbReference>
<keyword evidence="5 6" id="KW-0472">Membrane</keyword>
<dbReference type="NCBIfam" id="NF033808">
    <property type="entry name" value="copper_CopD"/>
    <property type="match status" value="1"/>
</dbReference>
<dbReference type="PANTHER" id="PTHR34820:SF4">
    <property type="entry name" value="INNER MEMBRANE PROTEIN YEBZ"/>
    <property type="match status" value="1"/>
</dbReference>
<keyword evidence="4 6" id="KW-1133">Transmembrane helix</keyword>
<feature type="transmembrane region" description="Helical" evidence="6">
    <location>
        <begin position="93"/>
        <end position="111"/>
    </location>
</feature>
<evidence type="ECO:0000256" key="2">
    <source>
        <dbReference type="ARBA" id="ARBA00022475"/>
    </source>
</evidence>
<dbReference type="GO" id="GO:0006825">
    <property type="term" value="P:copper ion transport"/>
    <property type="evidence" value="ECO:0007669"/>
    <property type="project" value="InterPro"/>
</dbReference>
<comment type="subcellular location">
    <subcellularLocation>
        <location evidence="6">Cell inner membrane</location>
        <topology evidence="6">Multi-pass membrane protein</topology>
    </subcellularLocation>
    <subcellularLocation>
        <location evidence="1">Cell membrane</location>
        <topology evidence="1">Multi-pass membrane protein</topology>
    </subcellularLocation>
</comment>
<evidence type="ECO:0000256" key="4">
    <source>
        <dbReference type="ARBA" id="ARBA00022989"/>
    </source>
</evidence>
<evidence type="ECO:0000256" key="5">
    <source>
        <dbReference type="ARBA" id="ARBA00023136"/>
    </source>
</evidence>
<evidence type="ECO:0000313" key="8">
    <source>
        <dbReference type="EMBL" id="ALR77073.1"/>
    </source>
</evidence>
<feature type="transmembrane region" description="Helical" evidence="6">
    <location>
        <begin position="12"/>
        <end position="31"/>
    </location>
</feature>
<feature type="transmembrane region" description="Helical" evidence="6">
    <location>
        <begin position="152"/>
        <end position="172"/>
    </location>
</feature>
<feature type="transmembrane region" description="Helical" evidence="6">
    <location>
        <begin position="118"/>
        <end position="137"/>
    </location>
</feature>
<reference evidence="9" key="1">
    <citation type="submission" date="2015-10" db="EMBL/GenBank/DDBJ databases">
        <title>Complete Genome Sequencing of Klebsiella sp. strain G5.</title>
        <authorList>
            <person name="Chan K.-G."/>
            <person name="Chen J.-W."/>
        </authorList>
    </citation>
    <scope>NUCLEOTIDE SEQUENCE [LARGE SCALE GENOMIC DNA]</scope>
    <source>
        <strain evidence="9">G5</strain>
    </source>
</reference>
<dbReference type="InterPro" id="IPR032694">
    <property type="entry name" value="CopC/D"/>
</dbReference>
<sequence length="289" mass="31941">MLAWAYSGLRLVHFSVLMMALGCLLYAVWWATPTLRRVIMRRYHRALRAFFALNAVSATAMMMIQGGQMGNGWGDVLSPEVWLAVAGTRFGSVWLWQILLSWVTLVVVWMAARRHAGLLLTLCIAQFLLLAGVGHAAMRDGLPGALQQLNHAAHLLCAAAWFGGLYPFIYCLHLANGRRRREAIVTMMHFSRYGHLAVAGAIVSGVINAELIQGSLWGDSAWGRLLLVKCGLVALMVILALVNRYILVPRMATGGERIRQWFLRATQAEVVLGALVLATVSVFATWEPF</sequence>
<dbReference type="RefSeq" id="WP_062741371.1">
    <property type="nucleotide sequence ID" value="NZ_CP012871.1"/>
</dbReference>
<evidence type="ECO:0000256" key="3">
    <source>
        <dbReference type="ARBA" id="ARBA00022692"/>
    </source>
</evidence>
<dbReference type="InterPro" id="IPR047689">
    <property type="entry name" value="CopD"/>
</dbReference>
<evidence type="ECO:0000256" key="6">
    <source>
        <dbReference type="RuleBase" id="RU369037"/>
    </source>
</evidence>
<comment type="similarity">
    <text evidence="6">Belongs to the CopD family.</text>
</comment>